<evidence type="ECO:0000256" key="1">
    <source>
        <dbReference type="SAM" id="MobiDB-lite"/>
    </source>
</evidence>
<sequence length="237" mass="25993">MASISNGDEVEAIAEQRAELMKAKDLESDLDLAFRLQLEEAMAASVSLLPSSSSSSPSQPPESSDGTLNFADVQSKELDHLEQERRDRELSGIETKRLREDLCRSLHDGELAIDIHNLPEDELYFKGTVNAEIIRGSEVTLAGIGVAICDPRGNVVFQLSKPLVGSGMGRLVAEIKALIEGLETALALDLKRLTFCCDYFPVYQYEQELIAAAEVVNVGIFLERKIQTSCGFSRKGM</sequence>
<feature type="region of interest" description="Disordered" evidence="1">
    <location>
        <begin position="46"/>
        <end position="68"/>
    </location>
</feature>
<reference evidence="3" key="1">
    <citation type="submission" date="2022-04" db="EMBL/GenBank/DDBJ databases">
        <title>Carnegiea gigantea Genome sequencing and assembly v2.</title>
        <authorList>
            <person name="Copetti D."/>
            <person name="Sanderson M.J."/>
            <person name="Burquez A."/>
            <person name="Wojciechowski M.F."/>
        </authorList>
    </citation>
    <scope>NUCLEOTIDE SEQUENCE</scope>
    <source>
        <strain evidence="3">SGP5-SGP5p</strain>
        <tissue evidence="3">Aerial part</tissue>
    </source>
</reference>
<dbReference type="Pfam" id="PF13456">
    <property type="entry name" value="RVT_3"/>
    <property type="match status" value="1"/>
</dbReference>
<dbReference type="EMBL" id="JAKOGI010001933">
    <property type="protein sequence ID" value="KAJ8423590.1"/>
    <property type="molecule type" value="Genomic_DNA"/>
</dbReference>
<dbReference type="OrthoDB" id="1744543at2759"/>
<dbReference type="Gene3D" id="3.30.420.10">
    <property type="entry name" value="Ribonuclease H-like superfamily/Ribonuclease H"/>
    <property type="match status" value="1"/>
</dbReference>
<dbReference type="AlphaFoldDB" id="A0A9Q1JM03"/>
<dbReference type="GO" id="GO:0004523">
    <property type="term" value="F:RNA-DNA hybrid ribonuclease activity"/>
    <property type="evidence" value="ECO:0007669"/>
    <property type="project" value="InterPro"/>
</dbReference>
<name>A0A9Q1JM03_9CARY</name>
<dbReference type="Proteomes" id="UP001153076">
    <property type="component" value="Unassembled WGS sequence"/>
</dbReference>
<evidence type="ECO:0000259" key="2">
    <source>
        <dbReference type="Pfam" id="PF13456"/>
    </source>
</evidence>
<organism evidence="3 4">
    <name type="scientific">Carnegiea gigantea</name>
    <dbReference type="NCBI Taxonomy" id="171969"/>
    <lineage>
        <taxon>Eukaryota</taxon>
        <taxon>Viridiplantae</taxon>
        <taxon>Streptophyta</taxon>
        <taxon>Embryophyta</taxon>
        <taxon>Tracheophyta</taxon>
        <taxon>Spermatophyta</taxon>
        <taxon>Magnoliopsida</taxon>
        <taxon>eudicotyledons</taxon>
        <taxon>Gunneridae</taxon>
        <taxon>Pentapetalae</taxon>
        <taxon>Caryophyllales</taxon>
        <taxon>Cactineae</taxon>
        <taxon>Cactaceae</taxon>
        <taxon>Cactoideae</taxon>
        <taxon>Echinocereeae</taxon>
        <taxon>Carnegiea</taxon>
    </lineage>
</organism>
<evidence type="ECO:0000313" key="3">
    <source>
        <dbReference type="EMBL" id="KAJ8423590.1"/>
    </source>
</evidence>
<gene>
    <name evidence="3" type="ORF">Cgig2_003874</name>
</gene>
<dbReference type="InterPro" id="IPR002156">
    <property type="entry name" value="RNaseH_domain"/>
</dbReference>
<feature type="compositionally biased region" description="Low complexity" evidence="1">
    <location>
        <begin position="46"/>
        <end position="64"/>
    </location>
</feature>
<dbReference type="GO" id="GO:0003676">
    <property type="term" value="F:nucleic acid binding"/>
    <property type="evidence" value="ECO:0007669"/>
    <property type="project" value="InterPro"/>
</dbReference>
<feature type="domain" description="RNase H type-1" evidence="2">
    <location>
        <begin position="140"/>
        <end position="205"/>
    </location>
</feature>
<dbReference type="InterPro" id="IPR036397">
    <property type="entry name" value="RNaseH_sf"/>
</dbReference>
<accession>A0A9Q1JM03</accession>
<protein>
    <recommendedName>
        <fullName evidence="2">RNase H type-1 domain-containing protein</fullName>
    </recommendedName>
</protein>
<keyword evidence="4" id="KW-1185">Reference proteome</keyword>
<proteinExistence type="predicted"/>
<evidence type="ECO:0000313" key="4">
    <source>
        <dbReference type="Proteomes" id="UP001153076"/>
    </source>
</evidence>
<comment type="caution">
    <text evidence="3">The sequence shown here is derived from an EMBL/GenBank/DDBJ whole genome shotgun (WGS) entry which is preliminary data.</text>
</comment>